<sequence length="213" mass="22216">MGNGASVTGAPVAQPTAEALRAKLDAIKLEANKDTREFDTPRGVTAKAEVDRLRALLKNTIEDGVHLEEVLKTIEAPPAEDDEDDGPDEREPCPKCNRKFNPDRIEKHVSVCKGDTKKSAADANAGDSSSDLAAADSKASGSGSRPGSSSKWKEDRAKMKEQLKRDQEAAKSKASEATDAADAAGAEAAEATYENGAEAPAAQEGEAAAPAAE</sequence>
<feature type="region of interest" description="Disordered" evidence="5">
    <location>
        <begin position="68"/>
        <end position="213"/>
    </location>
</feature>
<feature type="compositionally biased region" description="Low complexity" evidence="5">
    <location>
        <begin position="177"/>
        <end position="213"/>
    </location>
</feature>
<dbReference type="InterPro" id="IPR049899">
    <property type="entry name" value="Znf_C2HC_C3H"/>
</dbReference>
<evidence type="ECO:0000256" key="1">
    <source>
        <dbReference type="ARBA" id="ARBA00022723"/>
    </source>
</evidence>
<proteinExistence type="predicted"/>
<evidence type="ECO:0000256" key="2">
    <source>
        <dbReference type="ARBA" id="ARBA00022771"/>
    </source>
</evidence>
<keyword evidence="2 4" id="KW-0863">Zinc-finger</keyword>
<keyword evidence="3" id="KW-0862">Zinc</keyword>
<dbReference type="Gene3D" id="3.30.160.60">
    <property type="entry name" value="Classic Zinc Finger"/>
    <property type="match status" value="1"/>
</dbReference>
<feature type="domain" description="C2HC/C3H-type" evidence="6">
    <location>
        <begin position="89"/>
        <end position="118"/>
    </location>
</feature>
<evidence type="ECO:0000256" key="3">
    <source>
        <dbReference type="ARBA" id="ARBA00022833"/>
    </source>
</evidence>
<accession>A0A2R5G583</accession>
<feature type="compositionally biased region" description="Low complexity" evidence="5">
    <location>
        <begin position="121"/>
        <end position="150"/>
    </location>
</feature>
<evidence type="ECO:0000256" key="4">
    <source>
        <dbReference type="PROSITE-ProRule" id="PRU01371"/>
    </source>
</evidence>
<dbReference type="AlphaFoldDB" id="A0A2R5G583"/>
<name>A0A2R5G583_9STRA</name>
<evidence type="ECO:0000256" key="5">
    <source>
        <dbReference type="SAM" id="MobiDB-lite"/>
    </source>
</evidence>
<dbReference type="InParanoid" id="A0A2R5G583"/>
<gene>
    <name evidence="7" type="ORF">FCC1311_017282</name>
</gene>
<dbReference type="GO" id="GO:0008270">
    <property type="term" value="F:zinc ion binding"/>
    <property type="evidence" value="ECO:0007669"/>
    <property type="project" value="UniProtKB-KW"/>
</dbReference>
<keyword evidence="1" id="KW-0479">Metal-binding</keyword>
<feature type="compositionally biased region" description="Acidic residues" evidence="5">
    <location>
        <begin position="78"/>
        <end position="88"/>
    </location>
</feature>
<feature type="compositionally biased region" description="Basic and acidic residues" evidence="5">
    <location>
        <begin position="151"/>
        <end position="176"/>
    </location>
</feature>
<dbReference type="PROSITE" id="PS52027">
    <property type="entry name" value="ZF_C2HC_C3H"/>
    <property type="match status" value="1"/>
</dbReference>
<reference evidence="7 8" key="1">
    <citation type="submission" date="2017-12" db="EMBL/GenBank/DDBJ databases">
        <title>Sequencing, de novo assembly and annotation of complete genome of a new Thraustochytrid species, strain FCC1311.</title>
        <authorList>
            <person name="Sedici K."/>
            <person name="Godart F."/>
            <person name="Aiese Cigliano R."/>
            <person name="Sanseverino W."/>
            <person name="Barakat M."/>
            <person name="Ortet P."/>
            <person name="Marechal E."/>
            <person name="Cagnac O."/>
            <person name="Amato A."/>
        </authorList>
    </citation>
    <scope>NUCLEOTIDE SEQUENCE [LARGE SCALE GENOMIC DNA]</scope>
</reference>
<dbReference type="Pfam" id="PF13913">
    <property type="entry name" value="zf-C2HC_2"/>
    <property type="match status" value="1"/>
</dbReference>
<keyword evidence="8" id="KW-1185">Reference proteome</keyword>
<dbReference type="OrthoDB" id="265955at2759"/>
<evidence type="ECO:0000313" key="8">
    <source>
        <dbReference type="Proteomes" id="UP000241890"/>
    </source>
</evidence>
<dbReference type="Proteomes" id="UP000241890">
    <property type="component" value="Unassembled WGS sequence"/>
</dbReference>
<evidence type="ECO:0000313" key="7">
    <source>
        <dbReference type="EMBL" id="GBG25509.1"/>
    </source>
</evidence>
<organism evidence="7 8">
    <name type="scientific">Hondaea fermentalgiana</name>
    <dbReference type="NCBI Taxonomy" id="2315210"/>
    <lineage>
        <taxon>Eukaryota</taxon>
        <taxon>Sar</taxon>
        <taxon>Stramenopiles</taxon>
        <taxon>Bigyra</taxon>
        <taxon>Labyrinthulomycetes</taxon>
        <taxon>Thraustochytrida</taxon>
        <taxon>Thraustochytriidae</taxon>
        <taxon>Hondaea</taxon>
    </lineage>
</organism>
<feature type="compositionally biased region" description="Basic and acidic residues" evidence="5">
    <location>
        <begin position="100"/>
        <end position="120"/>
    </location>
</feature>
<dbReference type="EMBL" id="BEYU01000012">
    <property type="protein sequence ID" value="GBG25509.1"/>
    <property type="molecule type" value="Genomic_DNA"/>
</dbReference>
<protein>
    <recommendedName>
        <fullName evidence="6">C2HC/C3H-type domain-containing protein</fullName>
    </recommendedName>
</protein>
<evidence type="ECO:0000259" key="6">
    <source>
        <dbReference type="PROSITE" id="PS52027"/>
    </source>
</evidence>
<comment type="caution">
    <text evidence="7">The sequence shown here is derived from an EMBL/GenBank/DDBJ whole genome shotgun (WGS) entry which is preliminary data.</text>
</comment>